<dbReference type="InterPro" id="IPR050563">
    <property type="entry name" value="4-hydroxybenzoyl-CoA_TE"/>
</dbReference>
<evidence type="ECO:0000256" key="1">
    <source>
        <dbReference type="ARBA" id="ARBA00005953"/>
    </source>
</evidence>
<protein>
    <submittedName>
        <fullName evidence="3">Acyl-CoA thioesterase</fullName>
    </submittedName>
</protein>
<proteinExistence type="inferred from homology"/>
<gene>
    <name evidence="3" type="ORF">D5R81_07675</name>
</gene>
<keyword evidence="4" id="KW-1185">Reference proteome</keyword>
<evidence type="ECO:0000313" key="4">
    <source>
        <dbReference type="Proteomes" id="UP000273022"/>
    </source>
</evidence>
<dbReference type="Gene3D" id="3.10.129.10">
    <property type="entry name" value="Hotdog Thioesterase"/>
    <property type="match status" value="1"/>
</dbReference>
<dbReference type="OrthoDB" id="333038at2"/>
<name>A0A3A6U0Y5_9GAMM</name>
<keyword evidence="2" id="KW-0378">Hydrolase</keyword>
<accession>A0A3A6U0Y5</accession>
<dbReference type="RefSeq" id="WP_121853068.1">
    <property type="nucleotide sequence ID" value="NZ_CP037952.1"/>
</dbReference>
<dbReference type="CDD" id="cd00586">
    <property type="entry name" value="4HBT"/>
    <property type="match status" value="1"/>
</dbReference>
<evidence type="ECO:0000313" key="3">
    <source>
        <dbReference type="EMBL" id="RJY17658.1"/>
    </source>
</evidence>
<dbReference type="Proteomes" id="UP000273022">
    <property type="component" value="Unassembled WGS sequence"/>
</dbReference>
<organism evidence="3 4">
    <name type="scientific">Parashewanella spongiae</name>
    <dbReference type="NCBI Taxonomy" id="342950"/>
    <lineage>
        <taxon>Bacteria</taxon>
        <taxon>Pseudomonadati</taxon>
        <taxon>Pseudomonadota</taxon>
        <taxon>Gammaproteobacteria</taxon>
        <taxon>Alteromonadales</taxon>
        <taxon>Shewanellaceae</taxon>
        <taxon>Parashewanella</taxon>
    </lineage>
</organism>
<dbReference type="InterPro" id="IPR029069">
    <property type="entry name" value="HotDog_dom_sf"/>
</dbReference>
<dbReference type="Pfam" id="PF13279">
    <property type="entry name" value="4HBT_2"/>
    <property type="match status" value="1"/>
</dbReference>
<dbReference type="SUPFAM" id="SSF54637">
    <property type="entry name" value="Thioesterase/thiol ester dehydrase-isomerase"/>
    <property type="match status" value="1"/>
</dbReference>
<reference evidence="3 4" key="1">
    <citation type="submission" date="2018-09" db="EMBL/GenBank/DDBJ databases">
        <title>Phylogeny of the Shewanellaceae, and recommendation for two new genera, Pseudoshewanella and Parashewanella.</title>
        <authorList>
            <person name="Wang G."/>
        </authorList>
    </citation>
    <scope>NUCLEOTIDE SEQUENCE [LARGE SCALE GENOMIC DNA]</scope>
    <source>
        <strain evidence="3 4">KCTC 22492</strain>
    </source>
</reference>
<comment type="similarity">
    <text evidence="1">Belongs to the 4-hydroxybenzoyl-CoA thioesterase family.</text>
</comment>
<dbReference type="GO" id="GO:0047617">
    <property type="term" value="F:fatty acyl-CoA hydrolase activity"/>
    <property type="evidence" value="ECO:0007669"/>
    <property type="project" value="TreeGrafter"/>
</dbReference>
<sequence>MQQPHFFTVDLTVRVADLNYGNHLGYNGLVSLLHHARLEYFKHFGIDELDVNGATAYIKQLNVDYQGEAFLHDVLHFNYRVSETTRAVCTFEALITKNDDNAPVAHAFETMILLDNQTKKVVKNATGFAKLIEYGGK</sequence>
<dbReference type="AlphaFoldDB" id="A0A3A6U0Y5"/>
<dbReference type="PANTHER" id="PTHR31793">
    <property type="entry name" value="4-HYDROXYBENZOYL-COA THIOESTERASE FAMILY MEMBER"/>
    <property type="match status" value="1"/>
</dbReference>
<comment type="caution">
    <text evidence="3">The sequence shown here is derived from an EMBL/GenBank/DDBJ whole genome shotgun (WGS) entry which is preliminary data.</text>
</comment>
<dbReference type="PANTHER" id="PTHR31793:SF27">
    <property type="entry name" value="NOVEL THIOESTERASE SUPERFAMILY DOMAIN AND SAPOSIN A-TYPE DOMAIN CONTAINING PROTEIN (0610012H03RIK)"/>
    <property type="match status" value="1"/>
</dbReference>
<evidence type="ECO:0000256" key="2">
    <source>
        <dbReference type="ARBA" id="ARBA00022801"/>
    </source>
</evidence>
<dbReference type="EMBL" id="QYYH01000037">
    <property type="protein sequence ID" value="RJY17658.1"/>
    <property type="molecule type" value="Genomic_DNA"/>
</dbReference>